<dbReference type="RefSeq" id="WP_161591094.1">
    <property type="nucleotide sequence ID" value="NZ_RPBY01000005.1"/>
</dbReference>
<accession>A0A9Q4T3I1</accession>
<dbReference type="InterPro" id="IPR007833">
    <property type="entry name" value="Capsule_polysaccharide_synth"/>
</dbReference>
<dbReference type="AlphaFoldDB" id="A0A9Q4T3I1"/>
<dbReference type="Proteomes" id="UP000778262">
    <property type="component" value="Unassembled WGS sequence"/>
</dbReference>
<proteinExistence type="predicted"/>
<sequence>MIRSALDTLLSGQKYLLLQGPMGPFFRHLGDWLESKGREARQVVFNGGDQFYARKGKSLAYRGVPDDFGAWLGATRGDWPFDTLVCFGDCRPLHQAARRWAQAQGIRFLVFEEGYLRPCFITLEENGVNGFSGLPREAAFYRGLPAQSAPDVKRIAPSTLRRIGHAAWYYLMGCYHQRTFARYRHHKCFSPWYEGACWMRAAARKFWYRATEHRLRRALATRYRGRYFLAILQVFNDSQLRCHSGYHDMRAFIAETLGSFARHAPPSRMLVIKHHPMDRGHRNYRAFINALSAYYGVGERVIYVHDVPLPELLSNTAGVVTINSTAGISALIHNKPLKVMGSALYDIDGITFQGALDAFWRAPFRPDHRLFSAFRCYLMRCTQINTVFYSRENPFSGL</sequence>
<dbReference type="GO" id="GO:0000271">
    <property type="term" value="P:polysaccharide biosynthetic process"/>
    <property type="evidence" value="ECO:0007669"/>
    <property type="project" value="InterPro"/>
</dbReference>
<comment type="caution">
    <text evidence="1">The sequence shown here is derived from an EMBL/GenBank/DDBJ whole genome shotgun (WGS) entry which is preliminary data.</text>
</comment>
<reference evidence="1" key="1">
    <citation type="submission" date="2018-11" db="EMBL/GenBank/DDBJ databases">
        <title>Genomics analysis of Putative Virulence Factors on Adhesion and Cytotoxicity for Cronobacter spp.</title>
        <authorList>
            <person name="Cui J."/>
        </authorList>
    </citation>
    <scope>NUCLEOTIDE SEQUENCE</scope>
    <source>
        <strain evidence="1">SD69</strain>
    </source>
</reference>
<dbReference type="CDD" id="cd16441">
    <property type="entry name" value="beta_Kdo_transferase_KpsS"/>
    <property type="match status" value="1"/>
</dbReference>
<dbReference type="Pfam" id="PF05159">
    <property type="entry name" value="Capsule_synth"/>
    <property type="match status" value="1"/>
</dbReference>
<organism evidence="1 2">
    <name type="scientific">Cronobacter dublinensis</name>
    <dbReference type="NCBI Taxonomy" id="413497"/>
    <lineage>
        <taxon>Bacteria</taxon>
        <taxon>Pseudomonadati</taxon>
        <taxon>Pseudomonadota</taxon>
        <taxon>Gammaproteobacteria</taxon>
        <taxon>Enterobacterales</taxon>
        <taxon>Enterobacteriaceae</taxon>
        <taxon>Cronobacter</taxon>
    </lineage>
</organism>
<dbReference type="EMBL" id="RPBY01000005">
    <property type="protein sequence ID" value="NCH88589.1"/>
    <property type="molecule type" value="Genomic_DNA"/>
</dbReference>
<gene>
    <name evidence="1" type="ORF">EHJ13_14240</name>
</gene>
<protein>
    <submittedName>
        <fullName evidence="1">Capsular biosynthesis protein</fullName>
    </submittedName>
</protein>
<evidence type="ECO:0000313" key="1">
    <source>
        <dbReference type="EMBL" id="NCH88589.1"/>
    </source>
</evidence>
<dbReference type="GO" id="GO:0015774">
    <property type="term" value="P:polysaccharide transport"/>
    <property type="evidence" value="ECO:0007669"/>
    <property type="project" value="InterPro"/>
</dbReference>
<name>A0A9Q4T3I1_9ENTR</name>
<evidence type="ECO:0000313" key="2">
    <source>
        <dbReference type="Proteomes" id="UP000778262"/>
    </source>
</evidence>